<dbReference type="Gene3D" id="3.90.180.10">
    <property type="entry name" value="Medium-chain alcohol dehydrogenases, catalytic domain"/>
    <property type="match status" value="1"/>
</dbReference>
<evidence type="ECO:0000313" key="6">
    <source>
        <dbReference type="EMBL" id="OOO09332.1"/>
    </source>
</evidence>
<evidence type="ECO:0000256" key="2">
    <source>
        <dbReference type="ARBA" id="ARBA00022741"/>
    </source>
</evidence>
<dbReference type="GO" id="GO:0016651">
    <property type="term" value="F:oxidoreductase activity, acting on NAD(P)H"/>
    <property type="evidence" value="ECO:0007669"/>
    <property type="project" value="InterPro"/>
</dbReference>
<dbReference type="PANTHER" id="PTHR45348">
    <property type="entry name" value="HYPOTHETICAL OXIDOREDUCTASE (EUROFUNG)"/>
    <property type="match status" value="1"/>
</dbReference>
<dbReference type="VEuPathDB" id="FungiDB:AO090001000264"/>
<dbReference type="CDD" id="cd08249">
    <property type="entry name" value="enoyl_reductase_like"/>
    <property type="match status" value="1"/>
</dbReference>
<feature type="domain" description="Enoyl reductase (ER)" evidence="5">
    <location>
        <begin position="10"/>
        <end position="304"/>
    </location>
</feature>
<comment type="caution">
    <text evidence="6">The sequence shown here is derived from an EMBL/GenBank/DDBJ whole genome shotgun (WGS) entry which is preliminary data.</text>
</comment>
<accession>A0A1S9DJU3</accession>
<gene>
    <name evidence="6" type="ORF">OAory_01106280</name>
</gene>
<dbReference type="eggNOG" id="KOG1198">
    <property type="taxonomic scope" value="Eukaryota"/>
</dbReference>
<dbReference type="PANTHER" id="PTHR45348:SF2">
    <property type="entry name" value="ZINC-TYPE ALCOHOL DEHYDROGENASE-LIKE PROTEIN C2E1P3.01"/>
    <property type="match status" value="1"/>
</dbReference>
<dbReference type="OrthoDB" id="9992527at2759"/>
<dbReference type="InterPro" id="IPR011032">
    <property type="entry name" value="GroES-like_sf"/>
</dbReference>
<proteinExistence type="inferred from homology"/>
<dbReference type="InterPro" id="IPR013149">
    <property type="entry name" value="ADH-like_C"/>
</dbReference>
<dbReference type="GO" id="GO:0000166">
    <property type="term" value="F:nucleotide binding"/>
    <property type="evidence" value="ECO:0007669"/>
    <property type="project" value="UniProtKB-KW"/>
</dbReference>
<evidence type="ECO:0000256" key="1">
    <source>
        <dbReference type="ARBA" id="ARBA00008072"/>
    </source>
</evidence>
<dbReference type="InterPro" id="IPR020843">
    <property type="entry name" value="ER"/>
</dbReference>
<reference evidence="6 7" key="1">
    <citation type="submission" date="2016-10" db="EMBL/GenBank/DDBJ databases">
        <title>Genome sequencing of Aspergillus oryzae BCC7051.</title>
        <authorList>
            <person name="Thammarongtham C."/>
            <person name="Vorapreeda T."/>
            <person name="Nookaew I."/>
            <person name="Srisuk T."/>
            <person name="Land M."/>
            <person name="Jeennor S."/>
            <person name="Laoteng K."/>
        </authorList>
    </citation>
    <scope>NUCLEOTIDE SEQUENCE [LARGE SCALE GENOMIC DNA]</scope>
    <source>
        <strain evidence="6 7">BCC7051</strain>
    </source>
</reference>
<name>A0A1S9DJU3_ASPOZ</name>
<dbReference type="Pfam" id="PF08240">
    <property type="entry name" value="ADH_N"/>
    <property type="match status" value="1"/>
</dbReference>
<dbReference type="InterPro" id="IPR047122">
    <property type="entry name" value="Trans-enoyl_RdTase-like"/>
</dbReference>
<evidence type="ECO:0000313" key="7">
    <source>
        <dbReference type="Proteomes" id="UP000190312"/>
    </source>
</evidence>
<dbReference type="SUPFAM" id="SSF50129">
    <property type="entry name" value="GroES-like"/>
    <property type="match status" value="1"/>
</dbReference>
<evidence type="ECO:0000256" key="3">
    <source>
        <dbReference type="ARBA" id="ARBA00022857"/>
    </source>
</evidence>
<keyword evidence="3" id="KW-0521">NADP</keyword>
<keyword evidence="2" id="KW-0547">Nucleotide-binding</keyword>
<dbReference type="InterPro" id="IPR022234">
    <property type="entry name" value="DUF3759"/>
</dbReference>
<evidence type="ECO:0000259" key="5">
    <source>
        <dbReference type="SMART" id="SM00829"/>
    </source>
</evidence>
<dbReference type="InterPro" id="IPR036291">
    <property type="entry name" value="NAD(P)-bd_dom_sf"/>
</dbReference>
<dbReference type="SUPFAM" id="SSF51735">
    <property type="entry name" value="NAD(P)-binding Rossmann-fold domains"/>
    <property type="match status" value="1"/>
</dbReference>
<comment type="similarity">
    <text evidence="1">Belongs to the zinc-containing alcohol dehydrogenase family.</text>
</comment>
<protein>
    <submittedName>
        <fullName evidence="6">Alcohol dehydrogenase GroES domain protein</fullName>
    </submittedName>
</protein>
<dbReference type="Proteomes" id="UP000190312">
    <property type="component" value="Unassembled WGS sequence"/>
</dbReference>
<dbReference type="Pfam" id="PF12585">
    <property type="entry name" value="DUF3759"/>
    <property type="match status" value="1"/>
</dbReference>
<organism evidence="6 7">
    <name type="scientific">Aspergillus oryzae</name>
    <name type="common">Yellow koji mold</name>
    <dbReference type="NCBI Taxonomy" id="5062"/>
    <lineage>
        <taxon>Eukaryota</taxon>
        <taxon>Fungi</taxon>
        <taxon>Dikarya</taxon>
        <taxon>Ascomycota</taxon>
        <taxon>Pezizomycotina</taxon>
        <taxon>Eurotiomycetes</taxon>
        <taxon>Eurotiomycetidae</taxon>
        <taxon>Eurotiales</taxon>
        <taxon>Aspergillaceae</taxon>
        <taxon>Aspergillus</taxon>
        <taxon>Aspergillus subgen. Circumdati</taxon>
    </lineage>
</organism>
<dbReference type="InterPro" id="IPR013154">
    <property type="entry name" value="ADH-like_N"/>
</dbReference>
<sequence length="470" mass="50081">MPVPDTFLAATVNKPYAQHVVSNRSLQPLESGEVAIKITATAINPVDWKIRDYNFFIKEYPAVLGSDAAGEIVAVGADVSNFAVGDRVFFQGIIGRYDSSTFQQYCKMPAALVSKTPSNISDDQAAGISLATVAVVTAFYDKSGQGLTPPWDPNGPQVGNGKAIVIIGGASSVGQYAIQLAKLSGFEKIVTNASAQNHEWLKKLGAHVVLDRAHSSPEDFKAAIGGLPLEFVFDAISVKATQALGVEIVQATKGADKIVTVQGADSDAIALGQSKEPKVAVKQVLGLGSSPALRYLSEPLVKHLGGEDGYIAKNLFVPNRVHLVKGGLNTVEQALAKNKEGVSGEKVAMTPSRPSISWDEVNNAPHEVEWSEGLIGAPAAYQAAEKYEEHVAANGKYFPYSISLSNLRMEPSNLLLSRQARKPGSSEGNPPWACGVFVDRIIETKGLDFNDTKKAKYLANSHRVDIIAEG</sequence>
<keyword evidence="4" id="KW-0560">Oxidoreductase</keyword>
<dbReference type="AlphaFoldDB" id="A0A1S9DJU3"/>
<dbReference type="SMART" id="SM00829">
    <property type="entry name" value="PKS_ER"/>
    <property type="match status" value="1"/>
</dbReference>
<evidence type="ECO:0000256" key="4">
    <source>
        <dbReference type="ARBA" id="ARBA00023002"/>
    </source>
</evidence>
<dbReference type="Pfam" id="PF00107">
    <property type="entry name" value="ADH_zinc_N"/>
    <property type="match status" value="1"/>
</dbReference>
<dbReference type="EMBL" id="MKZY01000005">
    <property type="protein sequence ID" value="OOO09332.1"/>
    <property type="molecule type" value="Genomic_DNA"/>
</dbReference>
<dbReference type="Gene3D" id="3.40.50.720">
    <property type="entry name" value="NAD(P)-binding Rossmann-like Domain"/>
    <property type="match status" value="1"/>
</dbReference>